<evidence type="ECO:0000313" key="1">
    <source>
        <dbReference type="EMBL" id="CAE6481281.1"/>
    </source>
</evidence>
<dbReference type="AlphaFoldDB" id="A0A8H3CCX2"/>
<evidence type="ECO:0000313" key="2">
    <source>
        <dbReference type="Proteomes" id="UP000663861"/>
    </source>
</evidence>
<proteinExistence type="predicted"/>
<sequence length="176" mass="18274">MLECQSSAATTTAASSITPVSTETAAIAEIATSHAARATLQRRATEIPIGIVALDGWAAGSYLQKASDSDAAILGGPRLVFSQAESIRLMYNNPGKCVGFLNLNPRAAETSYKPLVLEAADPVLEWSFNGPNSTLSTPTGLSTFVACSGGSVYLQTGSDLPSGNCTTTRLQRKAAF</sequence>
<reference evidence="1" key="1">
    <citation type="submission" date="2021-01" db="EMBL/GenBank/DDBJ databases">
        <authorList>
            <person name="Kaushik A."/>
        </authorList>
    </citation>
    <scope>NUCLEOTIDE SEQUENCE</scope>
    <source>
        <strain evidence="1">AG4-RS23</strain>
    </source>
</reference>
<organism evidence="1 2">
    <name type="scientific">Rhizoctonia solani</name>
    <dbReference type="NCBI Taxonomy" id="456999"/>
    <lineage>
        <taxon>Eukaryota</taxon>
        <taxon>Fungi</taxon>
        <taxon>Dikarya</taxon>
        <taxon>Basidiomycota</taxon>
        <taxon>Agaricomycotina</taxon>
        <taxon>Agaricomycetes</taxon>
        <taxon>Cantharellales</taxon>
        <taxon>Ceratobasidiaceae</taxon>
        <taxon>Rhizoctonia</taxon>
    </lineage>
</organism>
<protein>
    <submittedName>
        <fullName evidence="1">Uncharacterized protein</fullName>
    </submittedName>
</protein>
<gene>
    <name evidence="1" type="ORF">RDB_LOCUS98834</name>
</gene>
<accession>A0A8H3CCX2</accession>
<dbReference type="Proteomes" id="UP000663861">
    <property type="component" value="Unassembled WGS sequence"/>
</dbReference>
<name>A0A8H3CCX2_9AGAM</name>
<comment type="caution">
    <text evidence="1">The sequence shown here is derived from an EMBL/GenBank/DDBJ whole genome shotgun (WGS) entry which is preliminary data.</text>
</comment>
<dbReference type="EMBL" id="CAJMWY010002083">
    <property type="protein sequence ID" value="CAE6481281.1"/>
    <property type="molecule type" value="Genomic_DNA"/>
</dbReference>